<dbReference type="InterPro" id="IPR031641">
    <property type="entry name" value="PapA_C"/>
</dbReference>
<dbReference type="InterPro" id="IPR001242">
    <property type="entry name" value="Condensation_dom"/>
</dbReference>
<protein>
    <submittedName>
        <fullName evidence="7">Espin</fullName>
    </submittedName>
</protein>
<dbReference type="STRING" id="50429.A0A2B4RQR1"/>
<dbReference type="OrthoDB" id="5964497at2759"/>
<dbReference type="InterPro" id="IPR036770">
    <property type="entry name" value="Ankyrin_rpt-contain_sf"/>
</dbReference>
<dbReference type="Pfam" id="PF00668">
    <property type="entry name" value="Condensation"/>
    <property type="match status" value="1"/>
</dbReference>
<dbReference type="Proteomes" id="UP000225706">
    <property type="component" value="Unassembled WGS sequence"/>
</dbReference>
<dbReference type="PROSITE" id="PS50088">
    <property type="entry name" value="ANK_REPEAT"/>
    <property type="match status" value="2"/>
</dbReference>
<dbReference type="SMART" id="SM00248">
    <property type="entry name" value="ANK"/>
    <property type="match status" value="5"/>
</dbReference>
<organism evidence="7 8">
    <name type="scientific">Stylophora pistillata</name>
    <name type="common">Smooth cauliflower coral</name>
    <dbReference type="NCBI Taxonomy" id="50429"/>
    <lineage>
        <taxon>Eukaryota</taxon>
        <taxon>Metazoa</taxon>
        <taxon>Cnidaria</taxon>
        <taxon>Anthozoa</taxon>
        <taxon>Hexacorallia</taxon>
        <taxon>Scleractinia</taxon>
        <taxon>Astrocoeniina</taxon>
        <taxon>Pocilloporidae</taxon>
        <taxon>Stylophora</taxon>
    </lineage>
</organism>
<dbReference type="SUPFAM" id="SSF48403">
    <property type="entry name" value="Ankyrin repeat"/>
    <property type="match status" value="1"/>
</dbReference>
<dbReference type="Pfam" id="PF16911">
    <property type="entry name" value="PapA_C"/>
    <property type="match status" value="1"/>
</dbReference>
<evidence type="ECO:0000313" key="7">
    <source>
        <dbReference type="EMBL" id="PFX18572.1"/>
    </source>
</evidence>
<comment type="caution">
    <text evidence="7">The sequence shown here is derived from an EMBL/GenBank/DDBJ whole genome shotgun (WGS) entry which is preliminary data.</text>
</comment>
<evidence type="ECO:0000256" key="3">
    <source>
        <dbReference type="PROSITE-ProRule" id="PRU00023"/>
    </source>
</evidence>
<keyword evidence="1" id="KW-0808">Transferase</keyword>
<dbReference type="PROSITE" id="PS50297">
    <property type="entry name" value="ANK_REP_REGION"/>
    <property type="match status" value="1"/>
</dbReference>
<dbReference type="InterPro" id="IPR023213">
    <property type="entry name" value="CAT-like_dom_sf"/>
</dbReference>
<dbReference type="InterPro" id="IPR052058">
    <property type="entry name" value="Alcohol_O-acetyltransferase"/>
</dbReference>
<dbReference type="SUPFAM" id="SSF52777">
    <property type="entry name" value="CoA-dependent acyltransferases"/>
    <property type="match status" value="2"/>
</dbReference>
<accession>A0A2B4RQR1</accession>
<proteinExistence type="predicted"/>
<dbReference type="Gene3D" id="1.25.40.20">
    <property type="entry name" value="Ankyrin repeat-containing domain"/>
    <property type="match status" value="1"/>
</dbReference>
<feature type="repeat" description="ANK" evidence="3">
    <location>
        <begin position="597"/>
        <end position="629"/>
    </location>
</feature>
<keyword evidence="8" id="KW-1185">Reference proteome</keyword>
<evidence type="ECO:0000259" key="5">
    <source>
        <dbReference type="Pfam" id="PF00668"/>
    </source>
</evidence>
<dbReference type="PANTHER" id="PTHR28037:SF1">
    <property type="entry name" value="ALCOHOL O-ACETYLTRANSFERASE 1-RELATED"/>
    <property type="match status" value="1"/>
</dbReference>
<gene>
    <name evidence="7" type="primary">ESPN</name>
    <name evidence="7" type="ORF">AWC38_SpisGene17034</name>
</gene>
<dbReference type="AlphaFoldDB" id="A0A2B4RQR1"/>
<evidence type="ECO:0000256" key="1">
    <source>
        <dbReference type="ARBA" id="ARBA00022679"/>
    </source>
</evidence>
<evidence type="ECO:0000256" key="4">
    <source>
        <dbReference type="SAM" id="MobiDB-lite"/>
    </source>
</evidence>
<dbReference type="Gene3D" id="3.30.559.10">
    <property type="entry name" value="Chloramphenicol acetyltransferase-like domain"/>
    <property type="match status" value="1"/>
</dbReference>
<evidence type="ECO:0000313" key="8">
    <source>
        <dbReference type="Proteomes" id="UP000225706"/>
    </source>
</evidence>
<sequence length="993" mass="111918">MFWATLELLSNYLPEIGLTGVYAFATLTFIGFCSDRIRQRKNQQDAFDSDDQIGRRLGKFETMIDDLHEYGGSLQTVVLLLKSKVSLQPTVVRQALERLPKKHTILRMRVREVPVHSRTKAVKCFIEMDEPDAIDFYINSKQARNWESSCEKELSTPFQTSDGPLWRARLFKEEYDTGEELFNNTLLFTVHHLIADDTALLNLCRDFLDFLNMENGRIDNDIMTTSVPLCPPISDLLKHHITLTQLDKVLLSLKPIFTRLLYKIVGKPRNQFTAVIPPTSLCDPTILRKTCILPKNLPKCSISELVEKCKENKCTVHGMFTAAASVALATMLQNGELRIPVCIPLSFSVNVRQECQPPISSQDLGCFTLDCGLKIPVPVLQDVHEHFWKFAQKCTHQVRQAVASGKHHSCLKELHTLDIDFAQTMYKISKNKKTAGRLDSLCHVSNLGRQTFGKEGERKAYECNGVYFAGAGHNFGPVFSNNLVTIAYRAARYVPKISQEAIYAQEGHLNCLVWLAKHSGTFSREMSVDGMTAVHAAALEGHLGCLVFLLSSAGCSALGRDRAANTPLHYAAACGRRSCVEWLLGNISRLGNETNKLGSSPLHVAAQNGHLEVVKLLIRGGVAIKLRDRLGRTPFEVAVESGNEACANFLCQAEGMNGLMSGNHSLKRVRFERKAIERDRRSEQASIHQQSSQASSERKLLEEENTIQTQHLLYKNSVDASVSLNHHGNLRMERDRSNTPKRVAYTDQKYAGRLPQGFDPSLGDLHVKGHATRSSLLPWSRVYRMTQSTESLPSPHQPKVYASYSLSDTNGREDSSPERQFTSSQHYVVTNYKDVSPEKQNTSFFSRIVSWRKSKDLFPEDFDRFDDIVETSTQRGNFIKRLYKFSKRKVTRSSSFALESLSDNVQRERRNSFVVSGNDEFLSGFVTDPVGDPTRQEGKGEKLDQQTHKVETSVNCMYGIKGDSSKNELKSRGGKKTRKRHTETIPRENSLIW</sequence>
<feature type="compositionally biased region" description="Low complexity" evidence="4">
    <location>
        <begin position="684"/>
        <end position="695"/>
    </location>
</feature>
<feature type="domain" description="Condensation" evidence="5">
    <location>
        <begin position="79"/>
        <end position="211"/>
    </location>
</feature>
<keyword evidence="3" id="KW-0040">ANK repeat</keyword>
<reference evidence="8" key="1">
    <citation type="journal article" date="2017" name="bioRxiv">
        <title>Comparative analysis of the genomes of Stylophora pistillata and Acropora digitifera provides evidence for extensive differences between species of corals.</title>
        <authorList>
            <person name="Voolstra C.R."/>
            <person name="Li Y."/>
            <person name="Liew Y.J."/>
            <person name="Baumgarten S."/>
            <person name="Zoccola D."/>
            <person name="Flot J.-F."/>
            <person name="Tambutte S."/>
            <person name="Allemand D."/>
            <person name="Aranda M."/>
        </authorList>
    </citation>
    <scope>NUCLEOTIDE SEQUENCE [LARGE SCALE GENOMIC DNA]</scope>
</reference>
<name>A0A2B4RQR1_STYPI</name>
<feature type="compositionally biased region" description="Basic residues" evidence="4">
    <location>
        <begin position="972"/>
        <end position="981"/>
    </location>
</feature>
<evidence type="ECO:0000256" key="2">
    <source>
        <dbReference type="ARBA" id="ARBA00023315"/>
    </source>
</evidence>
<dbReference type="Gene3D" id="3.30.559.30">
    <property type="entry name" value="Nonribosomal peptide synthetase, condensation domain"/>
    <property type="match status" value="1"/>
</dbReference>
<feature type="repeat" description="ANK" evidence="3">
    <location>
        <begin position="529"/>
        <end position="562"/>
    </location>
</feature>
<feature type="domain" description="Phthiocerol/phthiodiolone dimycocerosyl transferase C-terminal" evidence="6">
    <location>
        <begin position="304"/>
        <end position="409"/>
    </location>
</feature>
<dbReference type="GO" id="GO:0016746">
    <property type="term" value="F:acyltransferase activity"/>
    <property type="evidence" value="ECO:0007669"/>
    <property type="project" value="UniProtKB-KW"/>
</dbReference>
<evidence type="ECO:0000259" key="6">
    <source>
        <dbReference type="Pfam" id="PF16911"/>
    </source>
</evidence>
<dbReference type="Pfam" id="PF12796">
    <property type="entry name" value="Ank_2"/>
    <property type="match status" value="2"/>
</dbReference>
<feature type="region of interest" description="Disordered" evidence="4">
    <location>
        <begin position="677"/>
        <end position="701"/>
    </location>
</feature>
<dbReference type="PANTHER" id="PTHR28037">
    <property type="entry name" value="ALCOHOL O-ACETYLTRANSFERASE 1-RELATED"/>
    <property type="match status" value="1"/>
</dbReference>
<dbReference type="EMBL" id="LSMT01000403">
    <property type="protein sequence ID" value="PFX18572.1"/>
    <property type="molecule type" value="Genomic_DNA"/>
</dbReference>
<keyword evidence="2" id="KW-0012">Acyltransferase</keyword>
<feature type="region of interest" description="Disordered" evidence="4">
    <location>
        <begin position="961"/>
        <end position="993"/>
    </location>
</feature>
<dbReference type="InterPro" id="IPR002110">
    <property type="entry name" value="Ankyrin_rpt"/>
</dbReference>